<dbReference type="EMBL" id="CP061800">
    <property type="protein sequence ID" value="QTA84226.1"/>
    <property type="molecule type" value="Genomic_DNA"/>
</dbReference>
<dbReference type="AlphaFoldDB" id="A0A975BF11"/>
<dbReference type="KEGG" id="dmm:dnm_002200"/>
<evidence type="ECO:0000313" key="2">
    <source>
        <dbReference type="Proteomes" id="UP000663722"/>
    </source>
</evidence>
<accession>A0A975BF11</accession>
<protein>
    <submittedName>
        <fullName evidence="1">Uncharacterized protein</fullName>
    </submittedName>
</protein>
<reference evidence="1" key="1">
    <citation type="journal article" date="2021" name="Microb. Physiol.">
        <title>Proteogenomic Insights into the Physiology of Marine, Sulfate-Reducing, Filamentous Desulfonema limicola and Desulfonema magnum.</title>
        <authorList>
            <person name="Schnaars V."/>
            <person name="Wohlbrand L."/>
            <person name="Scheve S."/>
            <person name="Hinrichs C."/>
            <person name="Reinhardt R."/>
            <person name="Rabus R."/>
        </authorList>
    </citation>
    <scope>NUCLEOTIDE SEQUENCE</scope>
    <source>
        <strain evidence="1">4be13</strain>
    </source>
</reference>
<sequence length="76" mass="8760">MKYETEPLRTDSQTDSVFIGYSIAFLEIVLRNLYKYLSKNFLCTFFSASGGETRLFPLSERHHSGKKSRVSSPGRY</sequence>
<proteinExistence type="predicted"/>
<dbReference type="Proteomes" id="UP000663722">
    <property type="component" value="Chromosome"/>
</dbReference>
<gene>
    <name evidence="1" type="ORF">dnm_002200</name>
</gene>
<evidence type="ECO:0000313" key="1">
    <source>
        <dbReference type="EMBL" id="QTA84226.1"/>
    </source>
</evidence>
<keyword evidence="2" id="KW-1185">Reference proteome</keyword>
<organism evidence="1 2">
    <name type="scientific">Desulfonema magnum</name>
    <dbReference type="NCBI Taxonomy" id="45655"/>
    <lineage>
        <taxon>Bacteria</taxon>
        <taxon>Pseudomonadati</taxon>
        <taxon>Thermodesulfobacteriota</taxon>
        <taxon>Desulfobacteria</taxon>
        <taxon>Desulfobacterales</taxon>
        <taxon>Desulfococcaceae</taxon>
        <taxon>Desulfonema</taxon>
    </lineage>
</organism>
<name>A0A975BF11_9BACT</name>